<comment type="caution">
    <text evidence="8">The sequence shown here is derived from an EMBL/GenBank/DDBJ whole genome shotgun (WGS) entry which is preliminary data.</text>
</comment>
<evidence type="ECO:0000256" key="4">
    <source>
        <dbReference type="PROSITE-ProRule" id="PRU00330"/>
    </source>
</evidence>
<feature type="region of interest" description="Disordered" evidence="6">
    <location>
        <begin position="1"/>
        <end position="69"/>
    </location>
</feature>
<dbReference type="InterPro" id="IPR016158">
    <property type="entry name" value="Cullin_homology"/>
</dbReference>
<evidence type="ECO:0000256" key="6">
    <source>
        <dbReference type="SAM" id="MobiDB-lite"/>
    </source>
</evidence>
<comment type="similarity">
    <text evidence="1 4 5">Belongs to the cullin family.</text>
</comment>
<keyword evidence="3" id="KW-0832">Ubl conjugation</keyword>
<dbReference type="OrthoDB" id="27073at2759"/>
<evidence type="ECO:0000256" key="5">
    <source>
        <dbReference type="RuleBase" id="RU003829"/>
    </source>
</evidence>
<dbReference type="FunFam" id="1.20.1310.10:FF:000031">
    <property type="entry name" value="Ubiquitin ligase subunit CulD"/>
    <property type="match status" value="1"/>
</dbReference>
<feature type="compositionally biased region" description="Basic and acidic residues" evidence="6">
    <location>
        <begin position="51"/>
        <end position="67"/>
    </location>
</feature>
<proteinExistence type="inferred from homology"/>
<dbReference type="AlphaFoldDB" id="A0A9P7Z4U1"/>
<dbReference type="FunFam" id="1.10.10.10:FF:000014">
    <property type="entry name" value="Cullin 1"/>
    <property type="match status" value="1"/>
</dbReference>
<dbReference type="InterPro" id="IPR036390">
    <property type="entry name" value="WH_DNA-bd_sf"/>
</dbReference>
<sequence>MQATDNFAANIATSPQSFRKRKLSTLHESQPAAPPKLSTGQPGPKRLKTVHSTEDLSPGRRPEDMNKGKGVMVSRSMATGGLRGPMGFQSHSGVKRLVIQNLKTPRPTEKYYEEVWNGLEAALTSIYNEEEPKIPREVLSKNVEIICRRTEALKEKLSSRINERNKAYLQEDIVPQIESLAGSSPVQILRAVYAQWKKWIAQVTLMRAIFSFLDRSYHRKVQDVAMLEDQTITQFRQIVLNLGRIGQKSETLGCFVVKGVCDLIQSDREGDDALFDAILLRDAISMLHICNIYRQFESEFIEHAEEYFQNYASDQTMLSIDKYIEACDKLIDRESSRCDAYNLDSSTKKHLLERAYLALIEQRSEKLLDTRGVDMLIKENMSASLQSLYKLLSLSKIQEKLLGPWETYIKPSGSTIVSDRERINEMVVRLLELKKKLDNIIRDAFGQDERFTHKLRESFGNFMNDSANTAALGKEAGNSKVGEMIAKYMDLLLRNGAKAVPRSLATDTKDRDAAEKLGQSSTGDEDAELDRNLEQGLELFRFIEAKDVFEAFYKKDLAKRLLMGRSASQDAERNMLAKLKNECGYAFTHNLETMFKDQELAKEEMVAYKSYQLNMLQEGKQLGLDLQVSVLSSTAWPLYPDVEVKLPVNVARQIEKYDVHYKHNHSGRKLAWKHALAHSIVKAQFNKGAKELILSGFQAVVLVLFNDIGVDGNLSYTDLQDATGLVDAELMRTLQSLACTKIKILNKHPKSRDVRLTDTFTFNAAFIYPKFRIKINQIQLQETKEEVETTHERVYQDRQYETQAAIVRIMKARKEMTHSGLVAEVINQTKKRGEVEVGEIKKNIEKLIDKEYIEREEGSYVYLA</sequence>
<dbReference type="InterPro" id="IPR059120">
    <property type="entry name" value="Cullin-like_AB"/>
</dbReference>
<dbReference type="EMBL" id="MU253849">
    <property type="protein sequence ID" value="KAG9245394.1"/>
    <property type="molecule type" value="Genomic_DNA"/>
</dbReference>
<protein>
    <submittedName>
        <fullName evidence="8">Cullin family-domain-containing protein</fullName>
    </submittedName>
</protein>
<evidence type="ECO:0000256" key="2">
    <source>
        <dbReference type="ARBA" id="ARBA00022499"/>
    </source>
</evidence>
<gene>
    <name evidence="8" type="ORF">BJ878DRAFT_501664</name>
</gene>
<name>A0A9P7Z4U1_9HELO</name>
<organism evidence="8 9">
    <name type="scientific">Calycina marina</name>
    <dbReference type="NCBI Taxonomy" id="1763456"/>
    <lineage>
        <taxon>Eukaryota</taxon>
        <taxon>Fungi</taxon>
        <taxon>Dikarya</taxon>
        <taxon>Ascomycota</taxon>
        <taxon>Pezizomycotina</taxon>
        <taxon>Leotiomycetes</taxon>
        <taxon>Helotiales</taxon>
        <taxon>Pezizellaceae</taxon>
        <taxon>Calycina</taxon>
    </lineage>
</organism>
<evidence type="ECO:0000256" key="3">
    <source>
        <dbReference type="ARBA" id="ARBA00022843"/>
    </source>
</evidence>
<dbReference type="Gene3D" id="3.30.230.130">
    <property type="entry name" value="Cullin, Chain C, Domain 2"/>
    <property type="match status" value="1"/>
</dbReference>
<dbReference type="Gene3D" id="1.10.10.10">
    <property type="entry name" value="Winged helix-like DNA-binding domain superfamily/Winged helix DNA-binding domain"/>
    <property type="match status" value="1"/>
</dbReference>
<dbReference type="GO" id="GO:0006511">
    <property type="term" value="P:ubiquitin-dependent protein catabolic process"/>
    <property type="evidence" value="ECO:0007669"/>
    <property type="project" value="InterPro"/>
</dbReference>
<dbReference type="PANTHER" id="PTHR11932">
    <property type="entry name" value="CULLIN"/>
    <property type="match status" value="1"/>
</dbReference>
<dbReference type="SUPFAM" id="SSF74788">
    <property type="entry name" value="Cullin repeat-like"/>
    <property type="match status" value="1"/>
</dbReference>
<reference evidence="8" key="1">
    <citation type="journal article" date="2021" name="IMA Fungus">
        <title>Genomic characterization of three marine fungi, including Emericellopsis atlantica sp. nov. with signatures of a generalist lifestyle and marine biomass degradation.</title>
        <authorList>
            <person name="Hagestad O.C."/>
            <person name="Hou L."/>
            <person name="Andersen J.H."/>
            <person name="Hansen E.H."/>
            <person name="Altermark B."/>
            <person name="Li C."/>
            <person name="Kuhnert E."/>
            <person name="Cox R.J."/>
            <person name="Crous P.W."/>
            <person name="Spatafora J.W."/>
            <person name="Lail K."/>
            <person name="Amirebrahimi M."/>
            <person name="Lipzen A."/>
            <person name="Pangilinan J."/>
            <person name="Andreopoulos W."/>
            <person name="Hayes R.D."/>
            <person name="Ng V."/>
            <person name="Grigoriev I.V."/>
            <person name="Jackson S.A."/>
            <person name="Sutton T.D.S."/>
            <person name="Dobson A.D.W."/>
            <person name="Rama T."/>
        </authorList>
    </citation>
    <scope>NUCLEOTIDE SEQUENCE</scope>
    <source>
        <strain evidence="8">TRa3180A</strain>
    </source>
</reference>
<dbReference type="Pfam" id="PF00888">
    <property type="entry name" value="Cullin"/>
    <property type="match status" value="1"/>
</dbReference>
<dbReference type="SUPFAM" id="SSF75632">
    <property type="entry name" value="Cullin homology domain"/>
    <property type="match status" value="1"/>
</dbReference>
<dbReference type="PROSITE" id="PS50069">
    <property type="entry name" value="CULLIN_2"/>
    <property type="match status" value="1"/>
</dbReference>
<dbReference type="Pfam" id="PF10557">
    <property type="entry name" value="Cullin_Nedd8"/>
    <property type="match status" value="1"/>
</dbReference>
<dbReference type="InterPro" id="IPR036388">
    <property type="entry name" value="WH-like_DNA-bd_sf"/>
</dbReference>
<dbReference type="SUPFAM" id="SSF46785">
    <property type="entry name" value="Winged helix' DNA-binding domain"/>
    <property type="match status" value="1"/>
</dbReference>
<dbReference type="InterPro" id="IPR016159">
    <property type="entry name" value="Cullin_repeat-like_dom_sf"/>
</dbReference>
<dbReference type="SMART" id="SM00182">
    <property type="entry name" value="CULLIN"/>
    <property type="match status" value="1"/>
</dbReference>
<feature type="domain" description="Cullin family profile" evidence="7">
    <location>
        <begin position="480"/>
        <end position="738"/>
    </location>
</feature>
<feature type="compositionally biased region" description="Polar residues" evidence="6">
    <location>
        <begin position="1"/>
        <end position="17"/>
    </location>
</feature>
<keyword evidence="9" id="KW-1185">Reference proteome</keyword>
<dbReference type="Gene3D" id="1.20.1310.10">
    <property type="entry name" value="Cullin Repeats"/>
    <property type="match status" value="4"/>
</dbReference>
<dbReference type="InterPro" id="IPR019559">
    <property type="entry name" value="Cullin_neddylation_domain"/>
</dbReference>
<dbReference type="Pfam" id="PF26557">
    <property type="entry name" value="Cullin_AB"/>
    <property type="match status" value="1"/>
</dbReference>
<evidence type="ECO:0000313" key="8">
    <source>
        <dbReference type="EMBL" id="KAG9245394.1"/>
    </source>
</evidence>
<dbReference type="SMART" id="SM00884">
    <property type="entry name" value="Cullin_Nedd8"/>
    <property type="match status" value="1"/>
</dbReference>
<keyword evidence="2" id="KW-1017">Isopeptide bond</keyword>
<dbReference type="GO" id="GO:0031625">
    <property type="term" value="F:ubiquitin protein ligase binding"/>
    <property type="evidence" value="ECO:0007669"/>
    <property type="project" value="InterPro"/>
</dbReference>
<evidence type="ECO:0000256" key="1">
    <source>
        <dbReference type="ARBA" id="ARBA00006019"/>
    </source>
</evidence>
<evidence type="ECO:0000313" key="9">
    <source>
        <dbReference type="Proteomes" id="UP000887226"/>
    </source>
</evidence>
<evidence type="ECO:0000259" key="7">
    <source>
        <dbReference type="PROSITE" id="PS50069"/>
    </source>
</evidence>
<dbReference type="InterPro" id="IPR036317">
    <property type="entry name" value="Cullin_homology_sf"/>
</dbReference>
<dbReference type="Proteomes" id="UP000887226">
    <property type="component" value="Unassembled WGS sequence"/>
</dbReference>
<dbReference type="InterPro" id="IPR001373">
    <property type="entry name" value="Cullin_N"/>
</dbReference>
<dbReference type="InterPro" id="IPR045093">
    <property type="entry name" value="Cullin"/>
</dbReference>
<accession>A0A9P7Z4U1</accession>
<feature type="region of interest" description="Disordered" evidence="6">
    <location>
        <begin position="503"/>
        <end position="528"/>
    </location>
</feature>